<evidence type="ECO:0000256" key="5">
    <source>
        <dbReference type="SAM" id="MobiDB-lite"/>
    </source>
</evidence>
<dbReference type="Proteomes" id="UP001202328">
    <property type="component" value="Unassembled WGS sequence"/>
</dbReference>
<accession>A0AAD4XXF9</accession>
<evidence type="ECO:0000256" key="3">
    <source>
        <dbReference type="ARBA" id="ARBA00022989"/>
    </source>
</evidence>
<evidence type="ECO:0000256" key="1">
    <source>
        <dbReference type="ARBA" id="ARBA00004141"/>
    </source>
</evidence>
<sequence>MEHSPDSSSSSSPKPHDDTRWYNPYEQLNGPAHYLYALPTSPEILFDEEALLKGRTWTENLTCCTGAGYVLGGISGALKGSVDGLKSGEAGETLKLRTTRVLSSGGHTARKFGNSVAVIGMFYAGFESMLESYRDTDDEWNTVGASFGAGALYRAAAGPRSALIGGALGAFAAGFYVVGKQMFKKYVPSGQLSIKTSLNG</sequence>
<feature type="transmembrane region" description="Helical" evidence="6">
    <location>
        <begin position="162"/>
        <end position="179"/>
    </location>
</feature>
<evidence type="ECO:0000256" key="2">
    <source>
        <dbReference type="ARBA" id="ARBA00022692"/>
    </source>
</evidence>
<keyword evidence="2 6" id="KW-0812">Transmembrane</keyword>
<comment type="caution">
    <text evidence="7">The sequence shown here is derived from an EMBL/GenBank/DDBJ whole genome shotgun (WGS) entry which is preliminary data.</text>
</comment>
<name>A0AAD4XXF9_9MAGN</name>
<gene>
    <name evidence="7" type="ORF">MKW98_020671</name>
</gene>
<evidence type="ECO:0000256" key="6">
    <source>
        <dbReference type="SAM" id="Phobius"/>
    </source>
</evidence>
<evidence type="ECO:0000256" key="4">
    <source>
        <dbReference type="ARBA" id="ARBA00023136"/>
    </source>
</evidence>
<dbReference type="PANTHER" id="PTHR15371:SF24">
    <property type="entry name" value="MITOCHONDRIAL IMPORT INNER MEMBRANE TRANSLOCASE SUBUNIT TIM23-3"/>
    <property type="match status" value="1"/>
</dbReference>
<dbReference type="PANTHER" id="PTHR15371">
    <property type="entry name" value="TIM23"/>
    <property type="match status" value="1"/>
</dbReference>
<protein>
    <submittedName>
        <fullName evidence="7">Uncharacterized protein</fullName>
    </submittedName>
</protein>
<dbReference type="AlphaFoldDB" id="A0AAD4XXF9"/>
<dbReference type="GO" id="GO:0008320">
    <property type="term" value="F:protein transmembrane transporter activity"/>
    <property type="evidence" value="ECO:0007669"/>
    <property type="project" value="TreeGrafter"/>
</dbReference>
<proteinExistence type="predicted"/>
<evidence type="ECO:0000313" key="7">
    <source>
        <dbReference type="EMBL" id="KAI3958029.1"/>
    </source>
</evidence>
<feature type="compositionally biased region" description="Low complexity" evidence="5">
    <location>
        <begin position="1"/>
        <end position="13"/>
    </location>
</feature>
<keyword evidence="4 6" id="KW-0472">Membrane</keyword>
<keyword evidence="3 6" id="KW-1133">Transmembrane helix</keyword>
<reference evidence="7" key="1">
    <citation type="submission" date="2022-04" db="EMBL/GenBank/DDBJ databases">
        <title>A functionally conserved STORR gene fusion in Papaver species that diverged 16.8 million years ago.</title>
        <authorList>
            <person name="Catania T."/>
        </authorList>
    </citation>
    <scope>NUCLEOTIDE SEQUENCE</scope>
    <source>
        <strain evidence="7">S-188037</strain>
    </source>
</reference>
<organism evidence="7 8">
    <name type="scientific">Papaver atlanticum</name>
    <dbReference type="NCBI Taxonomy" id="357466"/>
    <lineage>
        <taxon>Eukaryota</taxon>
        <taxon>Viridiplantae</taxon>
        <taxon>Streptophyta</taxon>
        <taxon>Embryophyta</taxon>
        <taxon>Tracheophyta</taxon>
        <taxon>Spermatophyta</taxon>
        <taxon>Magnoliopsida</taxon>
        <taxon>Ranunculales</taxon>
        <taxon>Papaveraceae</taxon>
        <taxon>Papaveroideae</taxon>
        <taxon>Papaver</taxon>
    </lineage>
</organism>
<feature type="region of interest" description="Disordered" evidence="5">
    <location>
        <begin position="1"/>
        <end position="22"/>
    </location>
</feature>
<keyword evidence="8" id="KW-1185">Reference proteome</keyword>
<evidence type="ECO:0000313" key="8">
    <source>
        <dbReference type="Proteomes" id="UP001202328"/>
    </source>
</evidence>
<dbReference type="Pfam" id="PF02466">
    <property type="entry name" value="Tim17"/>
    <property type="match status" value="1"/>
</dbReference>
<dbReference type="EMBL" id="JAJJMB010001184">
    <property type="protein sequence ID" value="KAI3958029.1"/>
    <property type="molecule type" value="Genomic_DNA"/>
</dbReference>
<comment type="subcellular location">
    <subcellularLocation>
        <location evidence="1">Membrane</location>
        <topology evidence="1">Multi-pass membrane protein</topology>
    </subcellularLocation>
</comment>
<dbReference type="GO" id="GO:0030150">
    <property type="term" value="P:protein import into mitochondrial matrix"/>
    <property type="evidence" value="ECO:0007669"/>
    <property type="project" value="TreeGrafter"/>
</dbReference>
<dbReference type="GO" id="GO:0005744">
    <property type="term" value="C:TIM23 mitochondrial import inner membrane translocase complex"/>
    <property type="evidence" value="ECO:0007669"/>
    <property type="project" value="TreeGrafter"/>
</dbReference>
<dbReference type="InterPro" id="IPR045238">
    <property type="entry name" value="Tim23-like"/>
</dbReference>